<gene>
    <name evidence="1" type="ORF">M959_14979</name>
</gene>
<dbReference type="Proteomes" id="UP000031515">
    <property type="component" value="Unassembled WGS sequence"/>
</dbReference>
<evidence type="ECO:0000313" key="1">
    <source>
        <dbReference type="EMBL" id="KFU83522.1"/>
    </source>
</evidence>
<feature type="non-terminal residue" evidence="1">
    <location>
        <position position="53"/>
    </location>
</feature>
<accession>A0A093BGJ5</accession>
<dbReference type="SUPFAM" id="SSF58069">
    <property type="entry name" value="Virus ectodomain"/>
    <property type="match status" value="1"/>
</dbReference>
<organism evidence="1 2">
    <name type="scientific">Chaetura pelagica</name>
    <name type="common">Chimney swift</name>
    <name type="synonym">Hirundo pelagica</name>
    <dbReference type="NCBI Taxonomy" id="8897"/>
    <lineage>
        <taxon>Eukaryota</taxon>
        <taxon>Metazoa</taxon>
        <taxon>Chordata</taxon>
        <taxon>Craniata</taxon>
        <taxon>Vertebrata</taxon>
        <taxon>Euteleostomi</taxon>
        <taxon>Archelosauria</taxon>
        <taxon>Archosauria</taxon>
        <taxon>Dinosauria</taxon>
        <taxon>Saurischia</taxon>
        <taxon>Theropoda</taxon>
        <taxon>Coelurosauria</taxon>
        <taxon>Aves</taxon>
        <taxon>Neognathae</taxon>
        <taxon>Neoaves</taxon>
        <taxon>Strisores</taxon>
        <taxon>Apodiformes</taxon>
        <taxon>Apodidae</taxon>
        <taxon>Apodinae</taxon>
        <taxon>Chaetura</taxon>
    </lineage>
</organism>
<protein>
    <submittedName>
        <fullName evidence="1">Uncharacterized protein</fullName>
    </submittedName>
</protein>
<feature type="non-terminal residue" evidence="1">
    <location>
        <position position="1"/>
    </location>
</feature>
<keyword evidence="2" id="KW-1185">Reference proteome</keyword>
<reference evidence="2" key="2">
    <citation type="journal article" date="2014" name="Science">
        <title>Comparative genomics reveals insights into avian genome evolution and adaptation.</title>
        <authorList>
            <consortium name="Avian Genome Consortium"/>
            <person name="Zhang G."/>
            <person name="Li C."/>
            <person name="Li Q."/>
            <person name="Li B."/>
            <person name="Larkin D.M."/>
            <person name="Lee C."/>
            <person name="Storz J.F."/>
            <person name="Antunes A."/>
            <person name="Greenwold M.J."/>
            <person name="Meredith R.W."/>
            <person name="Odeen A."/>
            <person name="Cui J."/>
            <person name="Zhou Q."/>
            <person name="Xu L."/>
            <person name="Pan H."/>
            <person name="Wang Z."/>
            <person name="Jin L."/>
            <person name="Zhang P."/>
            <person name="Hu H."/>
            <person name="Yang W."/>
            <person name="Hu J."/>
            <person name="Xiao J."/>
            <person name="Yang Z."/>
            <person name="Liu Y."/>
            <person name="Xie Q."/>
            <person name="Yu H."/>
            <person name="Lian J."/>
            <person name="Wen P."/>
            <person name="Zhang F."/>
            <person name="Li H."/>
            <person name="Zeng Y."/>
            <person name="Xiong Z."/>
            <person name="Liu S."/>
            <person name="Zhou L."/>
            <person name="Huang Z."/>
            <person name="An N."/>
            <person name="Wang J."/>
            <person name="Zheng Q."/>
            <person name="Xiong Y."/>
            <person name="Wang G."/>
            <person name="Wang B."/>
            <person name="Wang J."/>
            <person name="Fan Y."/>
            <person name="da Fonseca R.R."/>
            <person name="Alfaro-Nunez A."/>
            <person name="Schubert M."/>
            <person name="Orlando L."/>
            <person name="Mourier T."/>
            <person name="Howard J.T."/>
            <person name="Ganapathy G."/>
            <person name="Pfenning A."/>
            <person name="Whitney O."/>
            <person name="Rivas M.V."/>
            <person name="Hara E."/>
            <person name="Smith J."/>
            <person name="Farre M."/>
            <person name="Narayan J."/>
            <person name="Slavov G."/>
            <person name="Romanov M.N."/>
            <person name="Borges R."/>
            <person name="Machado J.P."/>
            <person name="Khan I."/>
            <person name="Springer M.S."/>
            <person name="Gatesy J."/>
            <person name="Hoffmann F.G."/>
            <person name="Opazo J.C."/>
            <person name="Hastad O."/>
            <person name="Sawyer R.H."/>
            <person name="Kim H."/>
            <person name="Kim K.W."/>
            <person name="Kim H.J."/>
            <person name="Cho S."/>
            <person name="Li N."/>
            <person name="Huang Y."/>
            <person name="Bruford M.W."/>
            <person name="Zhan X."/>
            <person name="Dixon A."/>
            <person name="Bertelsen M.F."/>
            <person name="Derryberry E."/>
            <person name="Warren W."/>
            <person name="Wilson R.K."/>
            <person name="Li S."/>
            <person name="Ray D.A."/>
            <person name="Green R.E."/>
            <person name="O'Brien S.J."/>
            <person name="Griffin D."/>
            <person name="Johnson W.E."/>
            <person name="Haussler D."/>
            <person name="Ryder O.A."/>
            <person name="Willerslev E."/>
            <person name="Graves G.R."/>
            <person name="Alstrom P."/>
            <person name="Fjeldsa J."/>
            <person name="Mindell D.P."/>
            <person name="Edwards S.V."/>
            <person name="Braun E.L."/>
            <person name="Rahbek C."/>
            <person name="Burt D.W."/>
            <person name="Houde P."/>
            <person name="Zhang Y."/>
            <person name="Yang H."/>
            <person name="Wang J."/>
            <person name="Jarvis E.D."/>
            <person name="Gilbert M.T."/>
            <person name="Wang J."/>
        </authorList>
    </citation>
    <scope>NUCLEOTIDE SEQUENCE [LARGE SCALE GENOMIC DNA]</scope>
</reference>
<name>A0A093BGJ5_CHAPE</name>
<dbReference type="Gene3D" id="1.10.287.210">
    <property type="match status" value="1"/>
</dbReference>
<reference evidence="1 2" key="1">
    <citation type="submission" date="2013-08" db="EMBL/GenBank/DDBJ databases">
        <title>Genome evolution of avian class.</title>
        <authorList>
            <person name="Zhang G."/>
            <person name="Li C."/>
        </authorList>
    </citation>
    <scope>NUCLEOTIDE SEQUENCE [LARGE SCALE GENOMIC DNA]</scope>
    <source>
        <strain evidence="1">M959</strain>
    </source>
</reference>
<proteinExistence type="predicted"/>
<dbReference type="EMBL" id="KN125621">
    <property type="protein sequence ID" value="KFU83522.1"/>
    <property type="molecule type" value="Genomic_DNA"/>
</dbReference>
<dbReference type="AlphaFoldDB" id="A0A093BGJ5"/>
<sequence length="53" mass="6025">GHSCEDFDGMCCMHLSDHSTSIHKQLQALQENMKKITVVHSPLSPFLDWLQSL</sequence>
<evidence type="ECO:0000313" key="2">
    <source>
        <dbReference type="Proteomes" id="UP000031515"/>
    </source>
</evidence>